<evidence type="ECO:0000256" key="2">
    <source>
        <dbReference type="ARBA" id="ARBA00023125"/>
    </source>
</evidence>
<dbReference type="PROSITE" id="PS50932">
    <property type="entry name" value="HTH_LACI_2"/>
    <property type="match status" value="1"/>
</dbReference>
<name>A0A533I9A6_PARDE</name>
<evidence type="ECO:0000259" key="4">
    <source>
        <dbReference type="PROSITE" id="PS50932"/>
    </source>
</evidence>
<dbReference type="InterPro" id="IPR000843">
    <property type="entry name" value="HTH_LacI"/>
</dbReference>
<keyword evidence="1" id="KW-0805">Transcription regulation</keyword>
<dbReference type="CDD" id="cd06307">
    <property type="entry name" value="PBP1_sugar_binding"/>
    <property type="match status" value="1"/>
</dbReference>
<dbReference type="EMBL" id="VAFL01000005">
    <property type="protein sequence ID" value="TKW67097.1"/>
    <property type="molecule type" value="Genomic_DNA"/>
</dbReference>
<evidence type="ECO:0000256" key="1">
    <source>
        <dbReference type="ARBA" id="ARBA00023015"/>
    </source>
</evidence>
<dbReference type="Proteomes" id="UP000315344">
    <property type="component" value="Unassembled WGS sequence"/>
</dbReference>
<dbReference type="PANTHER" id="PTHR30146:SF152">
    <property type="entry name" value="TRANSCRIPTIONAL REGULATORY PROTEIN"/>
    <property type="match status" value="1"/>
</dbReference>
<dbReference type="InterPro" id="IPR028082">
    <property type="entry name" value="Peripla_BP_I"/>
</dbReference>
<sequence length="335" mass="36788">MRTTISEIAARAGLSTATVDRVLNDRGGVKDRTCDIVRQVAAELGYFGPAAHVDPAEIRLDIVLPAGANSFMRELRQNLIRECAHREDLRLRIHDVDDPDQGIIEKRLAELRGQTDAVGVVVPDRPEIRETLNMLAGSGVKVATLVSDIPLINKVGYVGVDNRASGRTAGLLLGRLMGQSQHRNIALFVGSRAYRGHEEREMGFRSILAEEFPDMRISAYAELGDDRVRAYQEMTAILQSGPIGGIYNIGSGNQGIAQALREAHLARDTVFVGHDLTDASRILLLDRTMDAVIDQNPRVEAREAVRMLSSAVRGGAEPEYLPRVQIILRENIPTD</sequence>
<protein>
    <submittedName>
        <fullName evidence="5">Substrate-binding domain-containing protein</fullName>
    </submittedName>
</protein>
<dbReference type="CDD" id="cd01392">
    <property type="entry name" value="HTH_LacI"/>
    <property type="match status" value="1"/>
</dbReference>
<dbReference type="PANTHER" id="PTHR30146">
    <property type="entry name" value="LACI-RELATED TRANSCRIPTIONAL REPRESSOR"/>
    <property type="match status" value="1"/>
</dbReference>
<accession>A0A533I9A6</accession>
<evidence type="ECO:0000256" key="3">
    <source>
        <dbReference type="ARBA" id="ARBA00023163"/>
    </source>
</evidence>
<dbReference type="GO" id="GO:0003700">
    <property type="term" value="F:DNA-binding transcription factor activity"/>
    <property type="evidence" value="ECO:0007669"/>
    <property type="project" value="TreeGrafter"/>
</dbReference>
<dbReference type="SUPFAM" id="SSF47413">
    <property type="entry name" value="lambda repressor-like DNA-binding domains"/>
    <property type="match status" value="1"/>
</dbReference>
<dbReference type="Pfam" id="PF13407">
    <property type="entry name" value="Peripla_BP_4"/>
    <property type="match status" value="1"/>
</dbReference>
<proteinExistence type="predicted"/>
<dbReference type="InterPro" id="IPR010982">
    <property type="entry name" value="Lambda_DNA-bd_dom_sf"/>
</dbReference>
<dbReference type="InterPro" id="IPR025997">
    <property type="entry name" value="SBP_2_dom"/>
</dbReference>
<evidence type="ECO:0000313" key="5">
    <source>
        <dbReference type="EMBL" id="TKW67097.1"/>
    </source>
</evidence>
<dbReference type="SMART" id="SM00354">
    <property type="entry name" value="HTH_LACI"/>
    <property type="match status" value="1"/>
</dbReference>
<dbReference type="Gene3D" id="1.10.260.40">
    <property type="entry name" value="lambda repressor-like DNA-binding domains"/>
    <property type="match status" value="1"/>
</dbReference>
<keyword evidence="3" id="KW-0804">Transcription</keyword>
<keyword evidence="2" id="KW-0238">DNA-binding</keyword>
<gene>
    <name evidence="5" type="ORF">DI616_08490</name>
</gene>
<dbReference type="Pfam" id="PF00356">
    <property type="entry name" value="LacI"/>
    <property type="match status" value="1"/>
</dbReference>
<reference evidence="5 6" key="1">
    <citation type="journal article" date="2017" name="Nat. Commun.">
        <title>In situ click chemistry generation of cyclooxygenase-2 inhibitors.</title>
        <authorList>
            <person name="Bhardwaj A."/>
            <person name="Kaur J."/>
            <person name="Wuest M."/>
            <person name="Wuest F."/>
        </authorList>
    </citation>
    <scope>NUCLEOTIDE SEQUENCE [LARGE SCALE GENOMIC DNA]</scope>
    <source>
        <strain evidence="5">S2_012_000_R3_94</strain>
    </source>
</reference>
<dbReference type="Gene3D" id="3.40.50.2300">
    <property type="match status" value="2"/>
</dbReference>
<organism evidence="5 6">
    <name type="scientific">Paracoccus denitrificans</name>
    <dbReference type="NCBI Taxonomy" id="266"/>
    <lineage>
        <taxon>Bacteria</taxon>
        <taxon>Pseudomonadati</taxon>
        <taxon>Pseudomonadota</taxon>
        <taxon>Alphaproteobacteria</taxon>
        <taxon>Rhodobacterales</taxon>
        <taxon>Paracoccaceae</taxon>
        <taxon>Paracoccus</taxon>
    </lineage>
</organism>
<evidence type="ECO:0000313" key="6">
    <source>
        <dbReference type="Proteomes" id="UP000315344"/>
    </source>
</evidence>
<dbReference type="AlphaFoldDB" id="A0A533I9A6"/>
<dbReference type="GO" id="GO:0000976">
    <property type="term" value="F:transcription cis-regulatory region binding"/>
    <property type="evidence" value="ECO:0007669"/>
    <property type="project" value="TreeGrafter"/>
</dbReference>
<feature type="domain" description="HTH lacI-type" evidence="4">
    <location>
        <begin position="3"/>
        <end position="77"/>
    </location>
</feature>
<dbReference type="SUPFAM" id="SSF53822">
    <property type="entry name" value="Periplasmic binding protein-like I"/>
    <property type="match status" value="1"/>
</dbReference>
<comment type="caution">
    <text evidence="5">The sequence shown here is derived from an EMBL/GenBank/DDBJ whole genome shotgun (WGS) entry which is preliminary data.</text>
</comment>